<dbReference type="OrthoDB" id="9880441at2759"/>
<dbReference type="InterPro" id="IPR029021">
    <property type="entry name" value="Prot-tyrosine_phosphatase-like"/>
</dbReference>
<feature type="domain" description="Tyrosine-protein phosphatase" evidence="4">
    <location>
        <begin position="69"/>
        <end position="413"/>
    </location>
</feature>
<dbReference type="PRINTS" id="PR00700">
    <property type="entry name" value="PRTYPHPHTASE"/>
</dbReference>
<dbReference type="PROSITE" id="PS50056">
    <property type="entry name" value="TYR_PHOSPHATASE_2"/>
    <property type="match status" value="1"/>
</dbReference>
<sequence>MAGKAQEKPLIPNTKGSSKGDGDPTQSPHSSRSSTSSWSEEPVSSNLDISTGHMVLAYMEDHLKNKDRLEQEWLALCAYEAEPSTTNIAHLPENEKKNRRAEAVPYDHSRVVLNDLTNISGSDYINASSITDHDPRNPAYIATQGPLPVTAADFWQMVWEQGSVVIVMLTRLTENALPLCHRYWPEEGSEVYHIYEVILGSWRVSPLFVLSDRPTPFPAFDGTPATPRDCSDIYRKTEALPFDELVEPIENHEDRVEVHLVSEHIWCEDYLVRSFYLKNLKTGETRTVTQFHFLSWPQDGVPSSARALLEFRRKVNKSYRGRSCPIVIHCRGKKLTNQLPGVSGRLTRNYFAPSDGAGRTGTYCLIDMVLNRMGKGAKEIDIAATLEHIRDQRPGMVATRAQFEFVLVAVAEEVHAILKALPQ</sequence>
<proteinExistence type="predicted"/>
<name>A0A7R9FPS9_9CRUS</name>
<comment type="subcellular location">
    <subcellularLocation>
        <location evidence="1">Cytoplasmic vesicle membrane</location>
        <topology evidence="1">Single-pass type I membrane protein</topology>
    </subcellularLocation>
</comment>
<dbReference type="InterPro" id="IPR000387">
    <property type="entry name" value="Tyr_Pase_dom"/>
</dbReference>
<dbReference type="PANTHER" id="PTHR46106">
    <property type="entry name" value="IA-2 PROTEIN TYROSINE PHOSPHATASE, ISOFORM C"/>
    <property type="match status" value="1"/>
</dbReference>
<dbReference type="InterPro" id="IPR000242">
    <property type="entry name" value="PTP_cat"/>
</dbReference>
<feature type="region of interest" description="Disordered" evidence="3">
    <location>
        <begin position="1"/>
        <end position="45"/>
    </location>
</feature>
<dbReference type="GO" id="GO:0045202">
    <property type="term" value="C:synapse"/>
    <property type="evidence" value="ECO:0007669"/>
    <property type="project" value="TreeGrafter"/>
</dbReference>
<evidence type="ECO:0000313" key="6">
    <source>
        <dbReference type="EMBL" id="CAD7250333.1"/>
    </source>
</evidence>
<dbReference type="AlphaFoldDB" id="A0A7R9FPS9"/>
<dbReference type="SMART" id="SM00404">
    <property type="entry name" value="PTPc_motif"/>
    <property type="match status" value="1"/>
</dbReference>
<dbReference type="InterPro" id="IPR033522">
    <property type="entry name" value="IA-2/IA-2_beta"/>
</dbReference>
<feature type="domain" description="Tyrosine specific protein phosphatases" evidence="5">
    <location>
        <begin position="354"/>
        <end position="404"/>
    </location>
</feature>
<dbReference type="GO" id="GO:0030659">
    <property type="term" value="C:cytoplasmic vesicle membrane"/>
    <property type="evidence" value="ECO:0007669"/>
    <property type="project" value="UniProtKB-SubCell"/>
</dbReference>
<dbReference type="SMART" id="SM00194">
    <property type="entry name" value="PTPc"/>
    <property type="match status" value="1"/>
</dbReference>
<organism evidence="6">
    <name type="scientific">Darwinula stevensoni</name>
    <dbReference type="NCBI Taxonomy" id="69355"/>
    <lineage>
        <taxon>Eukaryota</taxon>
        <taxon>Metazoa</taxon>
        <taxon>Ecdysozoa</taxon>
        <taxon>Arthropoda</taxon>
        <taxon>Crustacea</taxon>
        <taxon>Oligostraca</taxon>
        <taxon>Ostracoda</taxon>
        <taxon>Podocopa</taxon>
        <taxon>Podocopida</taxon>
        <taxon>Darwinulocopina</taxon>
        <taxon>Darwinuloidea</taxon>
        <taxon>Darwinulidae</taxon>
        <taxon>Darwinula</taxon>
    </lineage>
</organism>
<evidence type="ECO:0000259" key="5">
    <source>
        <dbReference type="PROSITE" id="PS50056"/>
    </source>
</evidence>
<dbReference type="PANTHER" id="PTHR46106:SF4">
    <property type="entry name" value="IA-2 PROTEIN TYROSINE PHOSPHATASE, ISOFORM C"/>
    <property type="match status" value="1"/>
</dbReference>
<evidence type="ECO:0000256" key="3">
    <source>
        <dbReference type="SAM" id="MobiDB-lite"/>
    </source>
</evidence>
<accession>A0A7R9FPS9</accession>
<evidence type="ECO:0000259" key="4">
    <source>
        <dbReference type="PROSITE" id="PS50055"/>
    </source>
</evidence>
<evidence type="ECO:0000313" key="7">
    <source>
        <dbReference type="Proteomes" id="UP000677054"/>
    </source>
</evidence>
<feature type="compositionally biased region" description="Low complexity" evidence="3">
    <location>
        <begin position="27"/>
        <end position="45"/>
    </location>
</feature>
<keyword evidence="2" id="KW-0968">Cytoplasmic vesicle</keyword>
<evidence type="ECO:0000256" key="2">
    <source>
        <dbReference type="ARBA" id="ARBA00023329"/>
    </source>
</evidence>
<dbReference type="PROSITE" id="PS50055">
    <property type="entry name" value="TYR_PHOSPHATASE_PTP"/>
    <property type="match status" value="1"/>
</dbReference>
<keyword evidence="7" id="KW-1185">Reference proteome</keyword>
<dbReference type="GO" id="GO:0004725">
    <property type="term" value="F:protein tyrosine phosphatase activity"/>
    <property type="evidence" value="ECO:0007669"/>
    <property type="project" value="InterPro"/>
</dbReference>
<dbReference type="Gene3D" id="3.90.190.10">
    <property type="entry name" value="Protein tyrosine phosphatase superfamily"/>
    <property type="match status" value="2"/>
</dbReference>
<reference evidence="6" key="1">
    <citation type="submission" date="2020-11" db="EMBL/GenBank/DDBJ databases">
        <authorList>
            <person name="Tran Van P."/>
        </authorList>
    </citation>
    <scope>NUCLEOTIDE SEQUENCE</scope>
</reference>
<dbReference type="SUPFAM" id="SSF52799">
    <property type="entry name" value="(Phosphotyrosine protein) phosphatases II"/>
    <property type="match status" value="1"/>
</dbReference>
<dbReference type="GO" id="GO:0048666">
    <property type="term" value="P:neuron development"/>
    <property type="evidence" value="ECO:0007669"/>
    <property type="project" value="UniProtKB-ARBA"/>
</dbReference>
<gene>
    <name evidence="6" type="ORF">DSTB1V02_LOCUS10113</name>
</gene>
<dbReference type="EMBL" id="LR902309">
    <property type="protein sequence ID" value="CAD7250333.1"/>
    <property type="molecule type" value="Genomic_DNA"/>
</dbReference>
<dbReference type="GO" id="GO:0030141">
    <property type="term" value="C:secretory granule"/>
    <property type="evidence" value="ECO:0007669"/>
    <property type="project" value="InterPro"/>
</dbReference>
<dbReference type="GO" id="GO:0051046">
    <property type="term" value="P:regulation of secretion"/>
    <property type="evidence" value="ECO:0007669"/>
    <property type="project" value="TreeGrafter"/>
</dbReference>
<dbReference type="InterPro" id="IPR003595">
    <property type="entry name" value="Tyr_Pase_cat"/>
</dbReference>
<dbReference type="Pfam" id="PF00102">
    <property type="entry name" value="Y_phosphatase"/>
    <property type="match status" value="3"/>
</dbReference>
<protein>
    <submittedName>
        <fullName evidence="6">Uncharacterized protein</fullName>
    </submittedName>
</protein>
<dbReference type="Proteomes" id="UP000677054">
    <property type="component" value="Unassembled WGS sequence"/>
</dbReference>
<dbReference type="EMBL" id="CAJPEV010002792">
    <property type="protein sequence ID" value="CAG0898059.1"/>
    <property type="molecule type" value="Genomic_DNA"/>
</dbReference>
<evidence type="ECO:0000256" key="1">
    <source>
        <dbReference type="ARBA" id="ARBA00004358"/>
    </source>
</evidence>